<dbReference type="AlphaFoldDB" id="K3YX06"/>
<dbReference type="Gramene" id="KQL31578">
    <property type="protein sequence ID" value="KQL31578"/>
    <property type="gene ID" value="SETIT_018802mg"/>
</dbReference>
<dbReference type="Proteomes" id="UP000004995">
    <property type="component" value="Unassembled WGS sequence"/>
</dbReference>
<protein>
    <submittedName>
        <fullName evidence="2">Uncharacterized protein</fullName>
    </submittedName>
</protein>
<reference evidence="3" key="1">
    <citation type="journal article" date="2012" name="Nat. Biotechnol.">
        <title>Reference genome sequence of the model plant Setaria.</title>
        <authorList>
            <person name="Bennetzen J.L."/>
            <person name="Schmutz J."/>
            <person name="Wang H."/>
            <person name="Percifield R."/>
            <person name="Hawkins J."/>
            <person name="Pontaroli A.C."/>
            <person name="Estep M."/>
            <person name="Feng L."/>
            <person name="Vaughn J.N."/>
            <person name="Grimwood J."/>
            <person name="Jenkins J."/>
            <person name="Barry K."/>
            <person name="Lindquist E."/>
            <person name="Hellsten U."/>
            <person name="Deshpande S."/>
            <person name="Wang X."/>
            <person name="Wu X."/>
            <person name="Mitros T."/>
            <person name="Triplett J."/>
            <person name="Yang X."/>
            <person name="Ye C.Y."/>
            <person name="Mauro-Herrera M."/>
            <person name="Wang L."/>
            <person name="Li P."/>
            <person name="Sharma M."/>
            <person name="Sharma R."/>
            <person name="Ronald P.C."/>
            <person name="Panaud O."/>
            <person name="Kellogg E.A."/>
            <person name="Brutnell T.P."/>
            <person name="Doust A.N."/>
            <person name="Tuskan G.A."/>
            <person name="Rokhsar D."/>
            <person name="Devos K.M."/>
        </authorList>
    </citation>
    <scope>NUCLEOTIDE SEQUENCE [LARGE SCALE GENOMIC DNA]</scope>
    <source>
        <strain evidence="3">cv. Yugu1</strain>
    </source>
</reference>
<evidence type="ECO:0000313" key="2">
    <source>
        <dbReference type="EnsemblPlants" id="KQL31578"/>
    </source>
</evidence>
<reference evidence="2" key="2">
    <citation type="submission" date="2018-08" db="UniProtKB">
        <authorList>
            <consortium name="EnsemblPlants"/>
        </authorList>
    </citation>
    <scope>IDENTIFICATION</scope>
    <source>
        <strain evidence="2">Yugu1</strain>
    </source>
</reference>
<organism evidence="2 3">
    <name type="scientific">Setaria italica</name>
    <name type="common">Foxtail millet</name>
    <name type="synonym">Panicum italicum</name>
    <dbReference type="NCBI Taxonomy" id="4555"/>
    <lineage>
        <taxon>Eukaryota</taxon>
        <taxon>Viridiplantae</taxon>
        <taxon>Streptophyta</taxon>
        <taxon>Embryophyta</taxon>
        <taxon>Tracheophyta</taxon>
        <taxon>Spermatophyta</taxon>
        <taxon>Magnoliopsida</taxon>
        <taxon>Liliopsida</taxon>
        <taxon>Poales</taxon>
        <taxon>Poaceae</taxon>
        <taxon>PACMAD clade</taxon>
        <taxon>Panicoideae</taxon>
        <taxon>Panicodae</taxon>
        <taxon>Paniceae</taxon>
        <taxon>Cenchrinae</taxon>
        <taxon>Setaria</taxon>
    </lineage>
</organism>
<keyword evidence="3" id="KW-1185">Reference proteome</keyword>
<evidence type="ECO:0000313" key="3">
    <source>
        <dbReference type="Proteomes" id="UP000004995"/>
    </source>
</evidence>
<name>K3YX06_SETIT</name>
<dbReference type="InParanoid" id="K3YX06"/>
<proteinExistence type="predicted"/>
<sequence length="102" mass="10452">MDSLGLIFTAIGEEGVGLGSLGFGAACRSSGINWRLQLAEGSPASVVVVVVGVAGPACLSRSGCDLPPPSPHASLTMDQETTAPRAMATARATRTRRPRCRT</sequence>
<feature type="region of interest" description="Disordered" evidence="1">
    <location>
        <begin position="69"/>
        <end position="102"/>
    </location>
</feature>
<dbReference type="EMBL" id="AGNK02000558">
    <property type="status" value="NOT_ANNOTATED_CDS"/>
    <property type="molecule type" value="Genomic_DNA"/>
</dbReference>
<feature type="compositionally biased region" description="Low complexity" evidence="1">
    <location>
        <begin position="81"/>
        <end position="92"/>
    </location>
</feature>
<dbReference type="HOGENOM" id="CLU_2282344_0_0_1"/>
<accession>K3YX06</accession>
<evidence type="ECO:0000256" key="1">
    <source>
        <dbReference type="SAM" id="MobiDB-lite"/>
    </source>
</evidence>
<dbReference type="EnsemblPlants" id="KQL31578">
    <property type="protein sequence ID" value="KQL31578"/>
    <property type="gene ID" value="SETIT_018802mg"/>
</dbReference>
<feature type="compositionally biased region" description="Basic residues" evidence="1">
    <location>
        <begin position="93"/>
        <end position="102"/>
    </location>
</feature>